<sequence>MSNFSRRDFLAASLAATGSTFSLSEWSFANREETAANPNLHLAPFRFDVSPPKGHSLCGGWIKPVVGYDDSLEAIGYVLLGAGKPIVVCAVDWTGLLNDAHIAWRKALADAAGTTIDRVAVQCVHQHNAPFACLNAEQIVLEQGDLPHIIELDFFNSCLEKAHKAVAAAIPKAEPVTHIAHSQSKVDKVASNRRIDRDKNGKIKRMRGSSCKDESLRSMTEGIIDPWLKTIAFYNKDKKLVSCHYYATHPMSYYGDGRVSSDFTGIARKQRQEEEPGCTHIYFTGCAGNVSAGKYNDGSHEMRKILARRIYDGMIASEKQLKPEPIGQISWKSHDILPPVRNTYQAAELKKRISNKANRVVNRNRPSYTLAWLERVEKKIPITLSSLQMNDIKTLHLPAESFIEYQLRAQNMQPDQFIATAAYGDGGPWYIPIAEEYPAGGYEVSVAFCDPKVDTIMTQGMKFLLS</sequence>
<evidence type="ECO:0000313" key="2">
    <source>
        <dbReference type="Proteomes" id="UP000318704"/>
    </source>
</evidence>
<dbReference type="RefSeq" id="WP_144990494.1">
    <property type="nucleotide sequence ID" value="NZ_CP037920.1"/>
</dbReference>
<protein>
    <recommendedName>
        <fullName evidence="3">Neutral/alkaline non-lysosomal ceramidase</fullName>
    </recommendedName>
</protein>
<dbReference type="PROSITE" id="PS51318">
    <property type="entry name" value="TAT"/>
    <property type="match status" value="1"/>
</dbReference>
<proteinExistence type="predicted"/>
<dbReference type="Proteomes" id="UP000318704">
    <property type="component" value="Chromosome"/>
</dbReference>
<dbReference type="EMBL" id="CP037920">
    <property type="protein sequence ID" value="QDU00278.1"/>
    <property type="molecule type" value="Genomic_DNA"/>
</dbReference>
<gene>
    <name evidence="1" type="ORF">V144x_57910</name>
</gene>
<organism evidence="1 2">
    <name type="scientific">Gimesia aquarii</name>
    <dbReference type="NCBI Taxonomy" id="2527964"/>
    <lineage>
        <taxon>Bacteria</taxon>
        <taxon>Pseudomonadati</taxon>
        <taxon>Planctomycetota</taxon>
        <taxon>Planctomycetia</taxon>
        <taxon>Planctomycetales</taxon>
        <taxon>Planctomycetaceae</taxon>
        <taxon>Gimesia</taxon>
    </lineage>
</organism>
<name>A0A517W4V0_9PLAN</name>
<evidence type="ECO:0008006" key="3">
    <source>
        <dbReference type="Google" id="ProtNLM"/>
    </source>
</evidence>
<dbReference type="AlphaFoldDB" id="A0A517W4V0"/>
<accession>A0A517W4V0</accession>
<reference evidence="1 2" key="1">
    <citation type="submission" date="2019-03" db="EMBL/GenBank/DDBJ databases">
        <title>Deep-cultivation of Planctomycetes and their phenomic and genomic characterization uncovers novel biology.</title>
        <authorList>
            <person name="Wiegand S."/>
            <person name="Jogler M."/>
            <person name="Boedeker C."/>
            <person name="Pinto D."/>
            <person name="Vollmers J."/>
            <person name="Rivas-Marin E."/>
            <person name="Kohn T."/>
            <person name="Peeters S.H."/>
            <person name="Heuer A."/>
            <person name="Rast P."/>
            <person name="Oberbeckmann S."/>
            <person name="Bunk B."/>
            <person name="Jeske O."/>
            <person name="Meyerdierks A."/>
            <person name="Storesund J.E."/>
            <person name="Kallscheuer N."/>
            <person name="Luecker S."/>
            <person name="Lage O.M."/>
            <person name="Pohl T."/>
            <person name="Merkel B.J."/>
            <person name="Hornburger P."/>
            <person name="Mueller R.-W."/>
            <person name="Bruemmer F."/>
            <person name="Labrenz M."/>
            <person name="Spormann A.M."/>
            <person name="Op den Camp H."/>
            <person name="Overmann J."/>
            <person name="Amann R."/>
            <person name="Jetten M.S.M."/>
            <person name="Mascher T."/>
            <person name="Medema M.H."/>
            <person name="Devos D.P."/>
            <person name="Kaster A.-K."/>
            <person name="Ovreas L."/>
            <person name="Rohde M."/>
            <person name="Galperin M.Y."/>
            <person name="Jogler C."/>
        </authorList>
    </citation>
    <scope>NUCLEOTIDE SEQUENCE [LARGE SCALE GENOMIC DNA]</scope>
    <source>
        <strain evidence="1 2">V144</strain>
    </source>
</reference>
<dbReference type="InterPro" id="IPR006311">
    <property type="entry name" value="TAT_signal"/>
</dbReference>
<evidence type="ECO:0000313" key="1">
    <source>
        <dbReference type="EMBL" id="QDU00278.1"/>
    </source>
</evidence>
<dbReference type="KEGG" id="gaw:V144x_57910"/>